<dbReference type="Proteomes" id="UP001430990">
    <property type="component" value="Chromosome"/>
</dbReference>
<dbReference type="Gene3D" id="1.10.260.40">
    <property type="entry name" value="lambda repressor-like DNA-binding domains"/>
    <property type="match status" value="1"/>
</dbReference>
<dbReference type="CDD" id="cd00093">
    <property type="entry name" value="HTH_XRE"/>
    <property type="match status" value="1"/>
</dbReference>
<reference evidence="2" key="1">
    <citation type="submission" date="2021-11" db="EMBL/GenBank/DDBJ databases">
        <title>Australian commercial rhizobial inoculants.</title>
        <authorList>
            <person name="Kohlmeier M.G."/>
            <person name="O'Hara G.W."/>
            <person name="Colombi E."/>
            <person name="Ramsay J.P."/>
            <person name="Terpolilli J."/>
        </authorList>
    </citation>
    <scope>NUCLEOTIDE SEQUENCE</scope>
    <source>
        <strain evidence="2">CC829</strain>
    </source>
</reference>
<dbReference type="InterPro" id="IPR010982">
    <property type="entry name" value="Lambda_DNA-bd_dom_sf"/>
</dbReference>
<keyword evidence="3" id="KW-1185">Reference proteome</keyword>
<proteinExistence type="predicted"/>
<protein>
    <submittedName>
        <fullName evidence="2">Transcriptional regulator</fullName>
    </submittedName>
</protein>
<dbReference type="RefSeq" id="WP_231141906.1">
    <property type="nucleotide sequence ID" value="NZ_CP088100.1"/>
</dbReference>
<dbReference type="PROSITE" id="PS50943">
    <property type="entry name" value="HTH_CROC1"/>
    <property type="match status" value="1"/>
</dbReference>
<feature type="domain" description="HTH cro/C1-type" evidence="1">
    <location>
        <begin position="18"/>
        <end position="48"/>
    </location>
</feature>
<evidence type="ECO:0000313" key="2">
    <source>
        <dbReference type="EMBL" id="UFW82833.1"/>
    </source>
</evidence>
<sequence>MKINIVSEEQMPITGAQIRAARAFLKWTIADLAKAAGVGISTVQEIEKVDGEPRIDSTLQWRSAARDEAIKKVQRALESAGITFLPANAQGVGIRGQTG</sequence>
<name>A0ABY3QAK0_9BRAD</name>
<evidence type="ECO:0000259" key="1">
    <source>
        <dbReference type="PROSITE" id="PS50943"/>
    </source>
</evidence>
<gene>
    <name evidence="2" type="ORF">BjapCC829_22860</name>
</gene>
<accession>A0ABY3QAK0</accession>
<organism evidence="2 3">
    <name type="scientific">Bradyrhizobium barranii</name>
    <dbReference type="NCBI Taxonomy" id="2992140"/>
    <lineage>
        <taxon>Bacteria</taxon>
        <taxon>Pseudomonadati</taxon>
        <taxon>Pseudomonadota</taxon>
        <taxon>Alphaproteobacteria</taxon>
        <taxon>Hyphomicrobiales</taxon>
        <taxon>Nitrobacteraceae</taxon>
        <taxon>Bradyrhizobium</taxon>
    </lineage>
</organism>
<dbReference type="EMBL" id="CP088100">
    <property type="protein sequence ID" value="UFW82833.1"/>
    <property type="molecule type" value="Genomic_DNA"/>
</dbReference>
<dbReference type="SUPFAM" id="SSF47413">
    <property type="entry name" value="lambda repressor-like DNA-binding domains"/>
    <property type="match status" value="1"/>
</dbReference>
<dbReference type="InterPro" id="IPR001387">
    <property type="entry name" value="Cro/C1-type_HTH"/>
</dbReference>
<evidence type="ECO:0000313" key="3">
    <source>
        <dbReference type="Proteomes" id="UP001430990"/>
    </source>
</evidence>